<keyword evidence="1" id="KW-1133">Transmembrane helix</keyword>
<reference evidence="2 3" key="1">
    <citation type="submission" date="2022-03" db="EMBL/GenBank/DDBJ databases">
        <authorList>
            <person name="Nunn A."/>
            <person name="Chopra R."/>
            <person name="Nunn A."/>
            <person name="Contreras Garrido A."/>
        </authorList>
    </citation>
    <scope>NUCLEOTIDE SEQUENCE [LARGE SCALE GENOMIC DNA]</scope>
</reference>
<accession>A0AAU9RG91</accession>
<feature type="transmembrane region" description="Helical" evidence="1">
    <location>
        <begin position="24"/>
        <end position="45"/>
    </location>
</feature>
<evidence type="ECO:0000313" key="2">
    <source>
        <dbReference type="EMBL" id="CAH2042017.1"/>
    </source>
</evidence>
<proteinExistence type="predicted"/>
<keyword evidence="1" id="KW-0812">Transmembrane</keyword>
<sequence length="101" mass="11315">MALTLRRVMDTAKQVTKSGNLNEFSMVLLNNTLSLPLGVLLIFTFKEVDYLSKTDMTLVTWLNYTVLSGIRSCYKPFIFGAVPYGHCGGICFLDPSTKLRD</sequence>
<evidence type="ECO:0000256" key="1">
    <source>
        <dbReference type="SAM" id="Phobius"/>
    </source>
</evidence>
<evidence type="ECO:0000313" key="3">
    <source>
        <dbReference type="Proteomes" id="UP000836841"/>
    </source>
</evidence>
<dbReference type="AlphaFoldDB" id="A0AAU9RG91"/>
<gene>
    <name evidence="2" type="ORF">TAV2_LOCUS4625</name>
</gene>
<comment type="caution">
    <text evidence="2">The sequence shown here is derived from an EMBL/GenBank/DDBJ whole genome shotgun (WGS) entry which is preliminary data.</text>
</comment>
<keyword evidence="1" id="KW-0472">Membrane</keyword>
<name>A0AAU9RG91_THLAR</name>
<keyword evidence="3" id="KW-1185">Reference proteome</keyword>
<dbReference type="Proteomes" id="UP000836841">
    <property type="component" value="Unassembled WGS sequence"/>
</dbReference>
<protein>
    <submittedName>
        <fullName evidence="2">Uncharacterized protein</fullName>
    </submittedName>
</protein>
<organism evidence="2 3">
    <name type="scientific">Thlaspi arvense</name>
    <name type="common">Field penny-cress</name>
    <dbReference type="NCBI Taxonomy" id="13288"/>
    <lineage>
        <taxon>Eukaryota</taxon>
        <taxon>Viridiplantae</taxon>
        <taxon>Streptophyta</taxon>
        <taxon>Embryophyta</taxon>
        <taxon>Tracheophyta</taxon>
        <taxon>Spermatophyta</taxon>
        <taxon>Magnoliopsida</taxon>
        <taxon>eudicotyledons</taxon>
        <taxon>Gunneridae</taxon>
        <taxon>Pentapetalae</taxon>
        <taxon>rosids</taxon>
        <taxon>malvids</taxon>
        <taxon>Brassicales</taxon>
        <taxon>Brassicaceae</taxon>
        <taxon>Thlaspideae</taxon>
        <taxon>Thlaspi</taxon>
    </lineage>
</organism>
<dbReference type="EMBL" id="CAJVSB020000151">
    <property type="protein sequence ID" value="CAH2042017.1"/>
    <property type="molecule type" value="Genomic_DNA"/>
</dbReference>